<keyword evidence="2" id="KW-1185">Reference proteome</keyword>
<comment type="caution">
    <text evidence="1">The sequence shown here is derived from an EMBL/GenBank/DDBJ whole genome shotgun (WGS) entry which is preliminary data.</text>
</comment>
<proteinExistence type="predicted"/>
<protein>
    <submittedName>
        <fullName evidence="1">Uncharacterized protein</fullName>
    </submittedName>
</protein>
<dbReference type="AlphaFoldDB" id="A0A261RCE9"/>
<sequence>MPRMKIQQGELARWLQVVADGESEGVPAAQVPPHVAESLIILRCVREADAGRLVLTDKGRLALRMQAPGAIHLQ</sequence>
<accession>A0A261RCE9</accession>
<evidence type="ECO:0000313" key="1">
    <source>
        <dbReference type="EMBL" id="OZI22706.1"/>
    </source>
</evidence>
<dbReference type="OrthoDB" id="8637533at2"/>
<gene>
    <name evidence="1" type="ORF">CAL19_09330</name>
</gene>
<organism evidence="1 2">
    <name type="scientific">Bordetella genomosp. 7</name>
    <dbReference type="NCBI Taxonomy" id="1416805"/>
    <lineage>
        <taxon>Bacteria</taxon>
        <taxon>Pseudomonadati</taxon>
        <taxon>Pseudomonadota</taxon>
        <taxon>Betaproteobacteria</taxon>
        <taxon>Burkholderiales</taxon>
        <taxon>Alcaligenaceae</taxon>
        <taxon>Bordetella</taxon>
    </lineage>
</organism>
<reference evidence="2" key="1">
    <citation type="submission" date="2017-05" db="EMBL/GenBank/DDBJ databases">
        <title>Complete and WGS of Bordetella genogroups.</title>
        <authorList>
            <person name="Spilker T."/>
            <person name="Lipuma J."/>
        </authorList>
    </citation>
    <scope>NUCLEOTIDE SEQUENCE [LARGE SCALE GENOMIC DNA]</scope>
    <source>
        <strain evidence="2">AU18089</strain>
    </source>
</reference>
<name>A0A261RCE9_9BORD</name>
<dbReference type="Proteomes" id="UP000216947">
    <property type="component" value="Unassembled WGS sequence"/>
</dbReference>
<dbReference type="EMBL" id="NEVK01000004">
    <property type="protein sequence ID" value="OZI22706.1"/>
    <property type="molecule type" value="Genomic_DNA"/>
</dbReference>
<evidence type="ECO:0000313" key="2">
    <source>
        <dbReference type="Proteomes" id="UP000216947"/>
    </source>
</evidence>